<feature type="compositionally biased region" description="Basic residues" evidence="1">
    <location>
        <begin position="7"/>
        <end position="20"/>
    </location>
</feature>
<feature type="compositionally biased region" description="Basic residues" evidence="1">
    <location>
        <begin position="31"/>
        <end position="46"/>
    </location>
</feature>
<dbReference type="Proteomes" id="UP000275078">
    <property type="component" value="Unassembled WGS sequence"/>
</dbReference>
<feature type="compositionally biased region" description="Basic and acidic residues" evidence="1">
    <location>
        <begin position="284"/>
        <end position="296"/>
    </location>
</feature>
<organism evidence="3 4">
    <name type="scientific">Ascobolus immersus RN42</name>
    <dbReference type="NCBI Taxonomy" id="1160509"/>
    <lineage>
        <taxon>Eukaryota</taxon>
        <taxon>Fungi</taxon>
        <taxon>Dikarya</taxon>
        <taxon>Ascomycota</taxon>
        <taxon>Pezizomycotina</taxon>
        <taxon>Pezizomycetes</taxon>
        <taxon>Pezizales</taxon>
        <taxon>Ascobolaceae</taxon>
        <taxon>Ascobolus</taxon>
    </lineage>
</organism>
<protein>
    <recommendedName>
        <fullName evidence="2">F-box domain-containing protein</fullName>
    </recommendedName>
</protein>
<proteinExistence type="predicted"/>
<dbReference type="EMBL" id="ML119712">
    <property type="protein sequence ID" value="RPA78365.1"/>
    <property type="molecule type" value="Genomic_DNA"/>
</dbReference>
<feature type="compositionally biased region" description="Pro residues" evidence="1">
    <location>
        <begin position="304"/>
        <end position="320"/>
    </location>
</feature>
<feature type="region of interest" description="Disordered" evidence="1">
    <location>
        <begin position="218"/>
        <end position="342"/>
    </location>
</feature>
<evidence type="ECO:0000256" key="1">
    <source>
        <dbReference type="SAM" id="MobiDB-lite"/>
    </source>
</evidence>
<feature type="region of interest" description="Disordered" evidence="1">
    <location>
        <begin position="1"/>
        <end position="107"/>
    </location>
</feature>
<feature type="domain" description="F-box" evidence="2">
    <location>
        <begin position="103"/>
        <end position="151"/>
    </location>
</feature>
<evidence type="ECO:0000313" key="3">
    <source>
        <dbReference type="EMBL" id="RPA78365.1"/>
    </source>
</evidence>
<accession>A0A3N4HX18</accession>
<gene>
    <name evidence="3" type="ORF">BJ508DRAFT_349420</name>
</gene>
<dbReference type="InterPro" id="IPR001810">
    <property type="entry name" value="F-box_dom"/>
</dbReference>
<feature type="compositionally biased region" description="Pro residues" evidence="1">
    <location>
        <begin position="90"/>
        <end position="107"/>
    </location>
</feature>
<evidence type="ECO:0000313" key="4">
    <source>
        <dbReference type="Proteomes" id="UP000275078"/>
    </source>
</evidence>
<dbReference type="PROSITE" id="PS50181">
    <property type="entry name" value="FBOX"/>
    <property type="match status" value="1"/>
</dbReference>
<reference evidence="3 4" key="1">
    <citation type="journal article" date="2018" name="Nat. Ecol. Evol.">
        <title>Pezizomycetes genomes reveal the molecular basis of ectomycorrhizal truffle lifestyle.</title>
        <authorList>
            <person name="Murat C."/>
            <person name="Payen T."/>
            <person name="Noel B."/>
            <person name="Kuo A."/>
            <person name="Morin E."/>
            <person name="Chen J."/>
            <person name="Kohler A."/>
            <person name="Krizsan K."/>
            <person name="Balestrini R."/>
            <person name="Da Silva C."/>
            <person name="Montanini B."/>
            <person name="Hainaut M."/>
            <person name="Levati E."/>
            <person name="Barry K.W."/>
            <person name="Belfiori B."/>
            <person name="Cichocki N."/>
            <person name="Clum A."/>
            <person name="Dockter R.B."/>
            <person name="Fauchery L."/>
            <person name="Guy J."/>
            <person name="Iotti M."/>
            <person name="Le Tacon F."/>
            <person name="Lindquist E.A."/>
            <person name="Lipzen A."/>
            <person name="Malagnac F."/>
            <person name="Mello A."/>
            <person name="Molinier V."/>
            <person name="Miyauchi S."/>
            <person name="Poulain J."/>
            <person name="Riccioni C."/>
            <person name="Rubini A."/>
            <person name="Sitrit Y."/>
            <person name="Splivallo R."/>
            <person name="Traeger S."/>
            <person name="Wang M."/>
            <person name="Zifcakova L."/>
            <person name="Wipf D."/>
            <person name="Zambonelli A."/>
            <person name="Paolocci F."/>
            <person name="Nowrousian M."/>
            <person name="Ottonello S."/>
            <person name="Baldrian P."/>
            <person name="Spatafora J.W."/>
            <person name="Henrissat B."/>
            <person name="Nagy L.G."/>
            <person name="Aury J.M."/>
            <person name="Wincker P."/>
            <person name="Grigoriev I.V."/>
            <person name="Bonfante P."/>
            <person name="Martin F.M."/>
        </authorList>
    </citation>
    <scope>NUCLEOTIDE SEQUENCE [LARGE SCALE GENOMIC DNA]</scope>
    <source>
        <strain evidence="3 4">RN42</strain>
    </source>
</reference>
<sequence length="485" mass="54040">MAGNNSKGRRHTKMAPKRSALHQSPASPSARSKRSRLATKLKRSHFSSKTSSPSSKRQKTPKKAANLKPTSESPKQPPQHASGTTAPSIPTTPLPTSPPPPPPPPLLRLPTELRLEIYTHLPTALPLLLLSQTHPRFRAEILDSPNIYRKAKGYIPDSSLSFAFANVRVTSAAEFSSFTRTFASVVNPEVGIPAICCNGLGRWPGTRRRPFFFDNKQTNEESPPFLNNNHIPPTNPYRRRSQSMARGANRKPTEGGSENIVSPGTCFLSVHHEPSIPSSVTHNLRQESAPHPEGTSKRPLFSIPRPPIPPKRQNPSPQSPMNPNLSKLAKQTRASKPTQMRPWTPQEIEEEHDTFQAPPNSHQTRFSTLTPNSTFLRLPVELRLEIYAHIPSAFTLLLLSQPRPTLRSEIHASPRIVTNVPGYAPTSATRRKNGKRWTRKEFRLANVRTLECWEVDVFRRVISGPKHRNGGVPSLCERCASYTPL</sequence>
<name>A0A3N4HX18_ASCIM</name>
<dbReference type="AlphaFoldDB" id="A0A3N4HX18"/>
<feature type="compositionally biased region" description="Polar residues" evidence="1">
    <location>
        <begin position="68"/>
        <end position="83"/>
    </location>
</feature>
<keyword evidence="4" id="KW-1185">Reference proteome</keyword>
<evidence type="ECO:0000259" key="2">
    <source>
        <dbReference type="PROSITE" id="PS50181"/>
    </source>
</evidence>